<feature type="domain" description="Cullin family profile" evidence="4">
    <location>
        <begin position="390"/>
        <end position="620"/>
    </location>
</feature>
<sequence length="745" mass="86707">MTMNNERKVIELEQGWAFMQKGITKLKNLLEGVPEQQFNSEEYIMLYTTIYNMCTQKPPQDYSQQLYDRYRESFEEYINSMVLPALREKHDEFMLRELVMRWDNHKIMVRWLSRFFNYLDRYFIARRSLPALSEVGLMCFRDLVYAEMKTNVKDAVITLIDREREGEQIDRALLKNVLGIFVEIGMGNMDAYETDFESSMLQDTAAYYSRKAASWIEEDSCPDYMLKAEECLKREKERVGHYLHASSEQKLLEKVQHELLTQYENQLLEKEHSGCHALLRDDKVEDLSRMYRLFCRISKGLEPVAAIFRQHVTDEGTTLVKQAEDAASSKKAEKKDSVGVQEQAFVRNVIELHDKYLQYVSECFLNHSLFHKALKEAFEVFCNKGVAGSTSAELLATFCDNLLKKGGSEKLSDEAIEDTLEKVVKLLAYISDKDLFAEFYRKKLARRLLFDKSANDDHERSILTKLKQQCGGQFTSKMEGMVTDLTLARENQTSFEEYLSEAATSNPGIDLTVTVLTTGFWPSYKSSDLALPAEMVKCVEVFKEFYQTKTKHRKLTWIYSLGTCNITGKFDAKPIELVVTTYQAAVLLLFNTTERLSYTDIKGQLNLTDEDIMRLLHSLSCAKYKILNKEPNSKAVSETDSFEFNTKFTDKMRRIKIPLPPMDEKKKVIEDVDKDRRYAIDASIVRIMKSRKVLPHQQLVLECIEQLGRMFKPDFKVIKKRVEDLIAREYLERDKDNPNMFKYLA</sequence>
<gene>
    <name evidence="5" type="ORF">CSSPJE1EN1_LOCUS4982</name>
</gene>
<dbReference type="InterPro" id="IPR036317">
    <property type="entry name" value="Cullin_homology_sf"/>
</dbReference>
<dbReference type="InterPro" id="IPR001373">
    <property type="entry name" value="Cullin_N"/>
</dbReference>
<dbReference type="InterPro" id="IPR045093">
    <property type="entry name" value="Cullin"/>
</dbReference>
<reference evidence="5" key="1">
    <citation type="submission" date="2024-02" db="EMBL/GenBank/DDBJ databases">
        <authorList>
            <consortium name="ELIXIR-Norway"/>
            <consortium name="Elixir Norway"/>
        </authorList>
    </citation>
    <scope>NUCLEOTIDE SEQUENCE</scope>
</reference>
<dbReference type="InterPro" id="IPR016158">
    <property type="entry name" value="Cullin_homology"/>
</dbReference>
<evidence type="ECO:0000259" key="4">
    <source>
        <dbReference type="PROSITE" id="PS50069"/>
    </source>
</evidence>
<dbReference type="SUPFAM" id="SSF46785">
    <property type="entry name" value="Winged helix' DNA-binding domain"/>
    <property type="match status" value="1"/>
</dbReference>
<protein>
    <recommendedName>
        <fullName evidence="4">Cullin family profile domain-containing protein</fullName>
    </recommendedName>
</protein>
<dbReference type="EMBL" id="OZ020107">
    <property type="protein sequence ID" value="CAK9259504.1"/>
    <property type="molecule type" value="Genomic_DNA"/>
</dbReference>
<evidence type="ECO:0000313" key="5">
    <source>
        <dbReference type="EMBL" id="CAK9259504.1"/>
    </source>
</evidence>
<dbReference type="InterPro" id="IPR036390">
    <property type="entry name" value="WH_DNA-bd_sf"/>
</dbReference>
<dbReference type="SMART" id="SM00182">
    <property type="entry name" value="CULLIN"/>
    <property type="match status" value="1"/>
</dbReference>
<dbReference type="PANTHER" id="PTHR11932">
    <property type="entry name" value="CULLIN"/>
    <property type="match status" value="1"/>
</dbReference>
<dbReference type="InterPro" id="IPR016159">
    <property type="entry name" value="Cullin_repeat-like_dom_sf"/>
</dbReference>
<dbReference type="Pfam" id="PF00888">
    <property type="entry name" value="Cullin"/>
    <property type="match status" value="1"/>
</dbReference>
<evidence type="ECO:0000313" key="6">
    <source>
        <dbReference type="Proteomes" id="UP001497444"/>
    </source>
</evidence>
<name>A0ABP0VYC0_9BRYO</name>
<evidence type="ECO:0000256" key="1">
    <source>
        <dbReference type="ARBA" id="ARBA00006019"/>
    </source>
</evidence>
<dbReference type="Gene3D" id="1.10.10.10">
    <property type="entry name" value="Winged helix-like DNA-binding domain superfamily/Winged helix DNA-binding domain"/>
    <property type="match status" value="1"/>
</dbReference>
<dbReference type="Gene3D" id="1.20.1310.10">
    <property type="entry name" value="Cullin Repeats"/>
    <property type="match status" value="4"/>
</dbReference>
<accession>A0ABP0VYC0</accession>
<dbReference type="PROSITE" id="PS50069">
    <property type="entry name" value="CULLIN_2"/>
    <property type="match status" value="1"/>
</dbReference>
<dbReference type="SUPFAM" id="SSF74788">
    <property type="entry name" value="Cullin repeat-like"/>
    <property type="match status" value="1"/>
</dbReference>
<proteinExistence type="inferred from homology"/>
<dbReference type="SUPFAM" id="SSF75632">
    <property type="entry name" value="Cullin homology domain"/>
    <property type="match status" value="1"/>
</dbReference>
<dbReference type="InterPro" id="IPR059120">
    <property type="entry name" value="Cullin-like_AB"/>
</dbReference>
<keyword evidence="6" id="KW-1185">Reference proteome</keyword>
<evidence type="ECO:0000256" key="2">
    <source>
        <dbReference type="PROSITE-ProRule" id="PRU00330"/>
    </source>
</evidence>
<dbReference type="Proteomes" id="UP001497444">
    <property type="component" value="Chromosome 12"/>
</dbReference>
<organism evidence="5 6">
    <name type="scientific">Sphagnum jensenii</name>
    <dbReference type="NCBI Taxonomy" id="128206"/>
    <lineage>
        <taxon>Eukaryota</taxon>
        <taxon>Viridiplantae</taxon>
        <taxon>Streptophyta</taxon>
        <taxon>Embryophyta</taxon>
        <taxon>Bryophyta</taxon>
        <taxon>Sphagnophytina</taxon>
        <taxon>Sphagnopsida</taxon>
        <taxon>Sphagnales</taxon>
        <taxon>Sphagnaceae</taxon>
        <taxon>Sphagnum</taxon>
    </lineage>
</organism>
<comment type="similarity">
    <text evidence="1 2 3">Belongs to the cullin family.</text>
</comment>
<dbReference type="InterPro" id="IPR036388">
    <property type="entry name" value="WH-like_DNA-bd_sf"/>
</dbReference>
<dbReference type="SMART" id="SM00884">
    <property type="entry name" value="Cullin_Nedd8"/>
    <property type="match status" value="1"/>
</dbReference>
<dbReference type="Gene3D" id="3.30.230.130">
    <property type="entry name" value="Cullin, Chain C, Domain 2"/>
    <property type="match status" value="1"/>
</dbReference>
<evidence type="ECO:0000256" key="3">
    <source>
        <dbReference type="RuleBase" id="RU003829"/>
    </source>
</evidence>
<dbReference type="Pfam" id="PF26557">
    <property type="entry name" value="Cullin_AB"/>
    <property type="match status" value="1"/>
</dbReference>
<dbReference type="Pfam" id="PF10557">
    <property type="entry name" value="Cullin_Nedd8"/>
    <property type="match status" value="1"/>
</dbReference>
<dbReference type="InterPro" id="IPR019559">
    <property type="entry name" value="Cullin_neddylation_domain"/>
</dbReference>